<organism evidence="1 2">
    <name type="scientific">Kitasatospora herbaricolor</name>
    <dbReference type="NCBI Taxonomy" id="68217"/>
    <lineage>
        <taxon>Bacteria</taxon>
        <taxon>Bacillati</taxon>
        <taxon>Actinomycetota</taxon>
        <taxon>Actinomycetes</taxon>
        <taxon>Kitasatosporales</taxon>
        <taxon>Streptomycetaceae</taxon>
        <taxon>Kitasatospora</taxon>
    </lineage>
</organism>
<accession>A0ABZ1WJ48</accession>
<gene>
    <name evidence="1" type="ORF">OG469_38785</name>
</gene>
<protein>
    <submittedName>
        <fullName evidence="1">Uncharacterized protein</fullName>
    </submittedName>
</protein>
<name>A0ABZ1WJ48_9ACTN</name>
<evidence type="ECO:0000313" key="2">
    <source>
        <dbReference type="Proteomes" id="UP001432014"/>
    </source>
</evidence>
<keyword evidence="2" id="KW-1185">Reference proteome</keyword>
<dbReference type="Proteomes" id="UP001432014">
    <property type="component" value="Chromosome"/>
</dbReference>
<dbReference type="EMBL" id="CP108482">
    <property type="protein sequence ID" value="WUS60922.1"/>
    <property type="molecule type" value="Genomic_DNA"/>
</dbReference>
<dbReference type="RefSeq" id="WP_329611580.1">
    <property type="nucleotide sequence ID" value="NZ_CP108482.1"/>
</dbReference>
<reference evidence="1 2" key="1">
    <citation type="submission" date="2022-10" db="EMBL/GenBank/DDBJ databases">
        <title>The complete genomes of actinobacterial strains from the NBC collection.</title>
        <authorList>
            <person name="Joergensen T.S."/>
            <person name="Alvarez Arevalo M."/>
            <person name="Sterndorff E.B."/>
            <person name="Faurdal D."/>
            <person name="Vuksanovic O."/>
            <person name="Mourched A.-S."/>
            <person name="Charusanti P."/>
            <person name="Shaw S."/>
            <person name="Blin K."/>
            <person name="Weber T."/>
        </authorList>
    </citation>
    <scope>NUCLEOTIDE SEQUENCE [LARGE SCALE GENOMIC DNA]</scope>
    <source>
        <strain evidence="1 2">NBC_01247</strain>
    </source>
</reference>
<proteinExistence type="predicted"/>
<sequence length="51" mass="5679">MDGYVLESLDGRSRTAVHTWVRAGDPATVTEYLLDGVAEVYPGQSPIRRSW</sequence>
<evidence type="ECO:0000313" key="1">
    <source>
        <dbReference type="EMBL" id="WUS60922.1"/>
    </source>
</evidence>